<keyword evidence="6" id="KW-1185">Reference proteome</keyword>
<dbReference type="GO" id="GO:0043716">
    <property type="term" value="F:2-hydroxy-3-keto-5-methylthiopentenyl-1-phosphate phosphatase activity"/>
    <property type="evidence" value="ECO:0007669"/>
    <property type="project" value="UniProtKB-UniRule"/>
</dbReference>
<dbReference type="UniPathway" id="UPA00904">
    <property type="reaction ID" value="UER00877"/>
</dbReference>
<proteinExistence type="inferred from homology"/>
<dbReference type="PANTHER" id="PTHR28181:SF2">
    <property type="entry name" value="PHOSPHORIC MONOESTER HYDROLASE"/>
    <property type="match status" value="1"/>
</dbReference>
<evidence type="ECO:0000313" key="5">
    <source>
        <dbReference type="EMBL" id="RAP78139.1"/>
    </source>
</evidence>
<dbReference type="Proteomes" id="UP000249260">
    <property type="component" value="Unassembled WGS sequence"/>
</dbReference>
<dbReference type="Gene3D" id="3.90.1470.20">
    <property type="match status" value="1"/>
</dbReference>
<dbReference type="InterPro" id="IPR017718">
    <property type="entry name" value="HAD-SF_hydro_IB_MtnX"/>
</dbReference>
<dbReference type="RefSeq" id="WP_112881263.1">
    <property type="nucleotide sequence ID" value="NZ_QLUW01000001.1"/>
</dbReference>
<dbReference type="CDD" id="cd07524">
    <property type="entry name" value="HAD_Pase"/>
    <property type="match status" value="1"/>
</dbReference>
<comment type="catalytic activity">
    <reaction evidence="4">
        <text>2-hydroxy-5-methylsulfanyl-3-oxopent-1-enyl phosphate + H2O = 1,2-dihydroxy-5-(methylsulfanyl)pent-1-en-3-one + phosphate</text>
        <dbReference type="Rhea" id="RHEA:14481"/>
        <dbReference type="ChEBI" id="CHEBI:15377"/>
        <dbReference type="ChEBI" id="CHEBI:43474"/>
        <dbReference type="ChEBI" id="CHEBI:49252"/>
        <dbReference type="ChEBI" id="CHEBI:59505"/>
        <dbReference type="EC" id="3.1.3.87"/>
    </reaction>
</comment>
<dbReference type="PANTHER" id="PTHR28181">
    <property type="entry name" value="UPF0655 PROTEIN YCR015C"/>
    <property type="match status" value="1"/>
</dbReference>
<dbReference type="InterPro" id="IPR023214">
    <property type="entry name" value="HAD_sf"/>
</dbReference>
<evidence type="ECO:0000256" key="2">
    <source>
        <dbReference type="ARBA" id="ARBA00022801"/>
    </source>
</evidence>
<name>A0A328U6C7_9BACL</name>
<evidence type="ECO:0000313" key="6">
    <source>
        <dbReference type="Proteomes" id="UP000249260"/>
    </source>
</evidence>
<dbReference type="Gene3D" id="3.40.50.1000">
    <property type="entry name" value="HAD superfamily/HAD-like"/>
    <property type="match status" value="1"/>
</dbReference>
<dbReference type="NCBIfam" id="NF007103">
    <property type="entry name" value="PRK09552.1"/>
    <property type="match status" value="1"/>
</dbReference>
<dbReference type="InterPro" id="IPR036412">
    <property type="entry name" value="HAD-like_sf"/>
</dbReference>
<accession>A0A328U6C7</accession>
<sequence length="224" mass="25258">MTARPVKRVIFCDFDGTITENDNIVAIIRHFNPAGWETIVNDIVGQRKSIRQGVGELFRLLPTSMKKEVVDYAISNAKIRAGFADLLAFCKEHDIQFYVTSGGIDFFVYPLLAPFGIPEDHIYCNGSDFSGERIDITWPHPCEGECKTDCGMCKTSIIRRFPAGQFERILIGDSVTDFEGAKLVDVVFARSHLTQKCKELGLPYHEYKTFHDVIDVLNLQEATT</sequence>
<evidence type="ECO:0000256" key="4">
    <source>
        <dbReference type="HAMAP-Rule" id="MF_01680"/>
    </source>
</evidence>
<dbReference type="AlphaFoldDB" id="A0A328U6C7"/>
<evidence type="ECO:0000256" key="3">
    <source>
        <dbReference type="ARBA" id="ARBA00023167"/>
    </source>
</evidence>
<comment type="caution">
    <text evidence="5">The sequence shown here is derived from an EMBL/GenBank/DDBJ whole genome shotgun (WGS) entry which is preliminary data.</text>
</comment>
<dbReference type="GO" id="GO:0019509">
    <property type="term" value="P:L-methionine salvage from methylthioadenosine"/>
    <property type="evidence" value="ECO:0007669"/>
    <property type="project" value="UniProtKB-UniRule"/>
</dbReference>
<dbReference type="InterPro" id="IPR050849">
    <property type="entry name" value="HAD-like_hydrolase_phosphatase"/>
</dbReference>
<dbReference type="SUPFAM" id="SSF56784">
    <property type="entry name" value="HAD-like"/>
    <property type="match status" value="1"/>
</dbReference>
<comment type="function">
    <text evidence="4">Dephosphorylates 2-hydroxy-3-keto-5-methylthiopentenyl-1-phosphate (HK-MTPenyl-1-P) yielding 1,2-dihydroxy-3-keto-5-methylthiopentene (DHK-MTPene).</text>
</comment>
<comment type="similarity">
    <text evidence="4">Belongs to the HAD-like hydrolase superfamily. MtnX family.</text>
</comment>
<evidence type="ECO:0000256" key="1">
    <source>
        <dbReference type="ARBA" id="ARBA00022605"/>
    </source>
</evidence>
<gene>
    <name evidence="4" type="primary">mtnX</name>
    <name evidence="5" type="ORF">DL346_06805</name>
</gene>
<reference evidence="5 6" key="1">
    <citation type="submission" date="2018-06" db="EMBL/GenBank/DDBJ databases">
        <title>Paenibacillus montanisoli sp. nov., isolated from mountain area soil.</title>
        <authorList>
            <person name="Wu M."/>
        </authorList>
    </citation>
    <scope>NUCLEOTIDE SEQUENCE [LARGE SCALE GENOMIC DNA]</scope>
    <source>
        <strain evidence="5 6">RA17</strain>
    </source>
</reference>
<dbReference type="InterPro" id="IPR006384">
    <property type="entry name" value="HAD_hydro_PyrdxlP_Pase-like"/>
</dbReference>
<organism evidence="5 6">
    <name type="scientific">Paenibacillus montanisoli</name>
    <dbReference type="NCBI Taxonomy" id="2081970"/>
    <lineage>
        <taxon>Bacteria</taxon>
        <taxon>Bacillati</taxon>
        <taxon>Bacillota</taxon>
        <taxon>Bacilli</taxon>
        <taxon>Bacillales</taxon>
        <taxon>Paenibacillaceae</taxon>
        <taxon>Paenibacillus</taxon>
    </lineage>
</organism>
<dbReference type="EMBL" id="QLUW01000001">
    <property type="protein sequence ID" value="RAP78139.1"/>
    <property type="molecule type" value="Genomic_DNA"/>
</dbReference>
<dbReference type="OrthoDB" id="9804940at2"/>
<dbReference type="Pfam" id="PF12710">
    <property type="entry name" value="HAD"/>
    <property type="match status" value="1"/>
</dbReference>
<keyword evidence="1 4" id="KW-0028">Amino-acid biosynthesis</keyword>
<dbReference type="HAMAP" id="MF_01680">
    <property type="entry name" value="Salvage_MtnX"/>
    <property type="match status" value="1"/>
</dbReference>
<keyword evidence="3 4" id="KW-0486">Methionine biosynthesis</keyword>
<dbReference type="NCBIfam" id="TIGR01488">
    <property type="entry name" value="HAD-SF-IB"/>
    <property type="match status" value="1"/>
</dbReference>
<protein>
    <recommendedName>
        <fullName evidence="4">2-hydroxy-3-keto-5-methylthiopentenyl-1-phosphate phosphatase</fullName>
        <shortName evidence="4">HK-MTPenyl-1-P phosphatase</shortName>
        <ecNumber evidence="4">3.1.3.87</ecNumber>
    </recommendedName>
</protein>
<dbReference type="EC" id="3.1.3.87" evidence="4"/>
<keyword evidence="2 4" id="KW-0378">Hydrolase</keyword>
<dbReference type="NCBIfam" id="TIGR01489">
    <property type="entry name" value="DKMTPPase-SF"/>
    <property type="match status" value="1"/>
</dbReference>
<comment type="pathway">
    <text evidence="4">Amino-acid biosynthesis; L-methionine biosynthesis via salvage pathway; L-methionine from S-methyl-5-thio-alpha-D-ribose 1-phosphate: step 4/6.</text>
</comment>